<comment type="caution">
    <text evidence="1">The sequence shown here is derived from an EMBL/GenBank/DDBJ whole genome shotgun (WGS) entry which is preliminary data.</text>
</comment>
<dbReference type="AlphaFoldDB" id="N9DFS0"/>
<keyword evidence="2" id="KW-1185">Reference proteome</keyword>
<proteinExistence type="predicted"/>
<dbReference type="Proteomes" id="UP000013251">
    <property type="component" value="Unassembled WGS sequence"/>
</dbReference>
<name>N9DFS0_ACIBZ</name>
<accession>N9DFS0</accession>
<protein>
    <submittedName>
        <fullName evidence="1">Uncharacterized protein</fullName>
    </submittedName>
</protein>
<sequence>MVLKSNEKLLITSIKDLNDCLVHVEYLLANGHLSFIDSSTLNSMKRTLFKGVNSISKLVDPKLLEQIEPSKLVCTKCESEYPIKYADSQQWEYCPRCGETFL</sequence>
<gene>
    <name evidence="1" type="ORF">F938_02050</name>
</gene>
<evidence type="ECO:0000313" key="2">
    <source>
        <dbReference type="Proteomes" id="UP000013251"/>
    </source>
</evidence>
<dbReference type="PATRIC" id="fig|1217650.3.peg.2003"/>
<reference evidence="1 2" key="1">
    <citation type="submission" date="2013-02" db="EMBL/GenBank/DDBJ databases">
        <title>The Genome Sequence of Acinetobacter bereziniae CIP 70.12.</title>
        <authorList>
            <consortium name="The Broad Institute Genome Sequencing Platform"/>
            <consortium name="The Broad Institute Genome Sequencing Center for Infectious Disease"/>
            <person name="Cerqueira G."/>
            <person name="Feldgarden M."/>
            <person name="Courvalin P."/>
            <person name="Perichon B."/>
            <person name="Grillot-Courvalin C."/>
            <person name="Clermont D."/>
            <person name="Rocha E."/>
            <person name="Yoon E.-J."/>
            <person name="Nemec A."/>
            <person name="Walker B."/>
            <person name="Young S.K."/>
            <person name="Zeng Q."/>
            <person name="Gargeya S."/>
            <person name="Fitzgerald M."/>
            <person name="Haas B."/>
            <person name="Abouelleil A."/>
            <person name="Alvarado L."/>
            <person name="Arachchi H.M."/>
            <person name="Berlin A.M."/>
            <person name="Chapman S.B."/>
            <person name="Dewar J."/>
            <person name="Goldberg J."/>
            <person name="Griggs A."/>
            <person name="Gujja S."/>
            <person name="Hansen M."/>
            <person name="Howarth C."/>
            <person name="Imamovic A."/>
            <person name="Larimer J."/>
            <person name="McCowan C."/>
            <person name="Murphy C."/>
            <person name="Neiman D."/>
            <person name="Pearson M."/>
            <person name="Priest M."/>
            <person name="Roberts A."/>
            <person name="Saif S."/>
            <person name="Shea T."/>
            <person name="Sisk P."/>
            <person name="Sykes S."/>
            <person name="Wortman J."/>
            <person name="Nusbaum C."/>
            <person name="Birren B."/>
        </authorList>
    </citation>
    <scope>NUCLEOTIDE SEQUENCE [LARGE SCALE GENOMIC DNA]</scope>
    <source>
        <strain evidence="1 2">CIP 70.12</strain>
    </source>
</reference>
<evidence type="ECO:0000313" key="1">
    <source>
        <dbReference type="EMBL" id="ENV96646.1"/>
    </source>
</evidence>
<organism evidence="1 2">
    <name type="scientific">Acinetobacter bereziniae LMG 1003 = CIP 70.12</name>
    <dbReference type="NCBI Taxonomy" id="981324"/>
    <lineage>
        <taxon>Bacteria</taxon>
        <taxon>Pseudomonadati</taxon>
        <taxon>Pseudomonadota</taxon>
        <taxon>Gammaproteobacteria</taxon>
        <taxon>Moraxellales</taxon>
        <taxon>Moraxellaceae</taxon>
        <taxon>Acinetobacter</taxon>
    </lineage>
</organism>
<dbReference type="HOGENOM" id="CLU_2271248_0_0_6"/>
<dbReference type="RefSeq" id="WP_005031505.1">
    <property type="nucleotide sequence ID" value="NZ_KB849756.1"/>
</dbReference>
<dbReference type="EMBL" id="APQG01000024">
    <property type="protein sequence ID" value="ENV96646.1"/>
    <property type="molecule type" value="Genomic_DNA"/>
</dbReference>